<evidence type="ECO:0000256" key="4">
    <source>
        <dbReference type="ARBA" id="ARBA00022679"/>
    </source>
</evidence>
<dbReference type="OrthoDB" id="5166595at2"/>
<feature type="transmembrane region" description="Helical" evidence="8">
    <location>
        <begin position="297"/>
        <end position="316"/>
    </location>
</feature>
<evidence type="ECO:0000256" key="5">
    <source>
        <dbReference type="ARBA" id="ARBA00022692"/>
    </source>
</evidence>
<protein>
    <submittedName>
        <fullName evidence="10">Dolichyl-phosphate-mannose-protein mannosyltransferase</fullName>
    </submittedName>
</protein>
<dbReference type="AlphaFoldDB" id="A0A1M5LR79"/>
<name>A0A1M5LR79_9ACTN</name>
<dbReference type="STRING" id="1206085.SAMN05443575_2520"/>
<reference evidence="11" key="1">
    <citation type="submission" date="2016-11" db="EMBL/GenBank/DDBJ databases">
        <authorList>
            <person name="Varghese N."/>
            <person name="Submissions S."/>
        </authorList>
    </citation>
    <scope>NUCLEOTIDE SEQUENCE [LARGE SCALE GENOMIC DNA]</scope>
    <source>
        <strain evidence="11">DSM 45627</strain>
    </source>
</reference>
<accession>A0A1M5LR79</accession>
<feature type="transmembrane region" description="Helical" evidence="8">
    <location>
        <begin position="328"/>
        <end position="348"/>
    </location>
</feature>
<feature type="transmembrane region" description="Helical" evidence="8">
    <location>
        <begin position="197"/>
        <end position="215"/>
    </location>
</feature>
<evidence type="ECO:0000313" key="11">
    <source>
        <dbReference type="Proteomes" id="UP000186132"/>
    </source>
</evidence>
<dbReference type="Pfam" id="PF13231">
    <property type="entry name" value="PMT_2"/>
    <property type="match status" value="1"/>
</dbReference>
<feature type="transmembrane region" description="Helical" evidence="8">
    <location>
        <begin position="12"/>
        <end position="36"/>
    </location>
</feature>
<feature type="transmembrane region" description="Helical" evidence="8">
    <location>
        <begin position="77"/>
        <end position="98"/>
    </location>
</feature>
<feature type="transmembrane region" description="Helical" evidence="8">
    <location>
        <begin position="161"/>
        <end position="185"/>
    </location>
</feature>
<dbReference type="Proteomes" id="UP000186132">
    <property type="component" value="Unassembled WGS sequence"/>
</dbReference>
<feature type="domain" description="Glycosyltransferase RgtA/B/C/D-like" evidence="9">
    <location>
        <begin position="56"/>
        <end position="215"/>
    </location>
</feature>
<dbReference type="InterPro" id="IPR038731">
    <property type="entry name" value="RgtA/B/C-like"/>
</dbReference>
<evidence type="ECO:0000256" key="7">
    <source>
        <dbReference type="ARBA" id="ARBA00023136"/>
    </source>
</evidence>
<feature type="transmembrane region" description="Helical" evidence="8">
    <location>
        <begin position="242"/>
        <end position="261"/>
    </location>
</feature>
<dbReference type="GO" id="GO:0005886">
    <property type="term" value="C:plasma membrane"/>
    <property type="evidence" value="ECO:0007669"/>
    <property type="project" value="UniProtKB-SubCell"/>
</dbReference>
<comment type="subcellular location">
    <subcellularLocation>
        <location evidence="1">Cell membrane</location>
        <topology evidence="1">Multi-pass membrane protein</topology>
    </subcellularLocation>
</comment>
<evidence type="ECO:0000256" key="1">
    <source>
        <dbReference type="ARBA" id="ARBA00004651"/>
    </source>
</evidence>
<evidence type="ECO:0000256" key="2">
    <source>
        <dbReference type="ARBA" id="ARBA00022475"/>
    </source>
</evidence>
<dbReference type="RefSeq" id="WP_073390657.1">
    <property type="nucleotide sequence ID" value="NZ_FQVU01000003.1"/>
</dbReference>
<dbReference type="EMBL" id="FQVU01000003">
    <property type="protein sequence ID" value="SHG67410.1"/>
    <property type="molecule type" value="Genomic_DNA"/>
</dbReference>
<gene>
    <name evidence="10" type="ORF">SAMN05443575_2520</name>
</gene>
<keyword evidence="7 8" id="KW-0472">Membrane</keyword>
<keyword evidence="2" id="KW-1003">Cell membrane</keyword>
<feature type="transmembrane region" description="Helical" evidence="8">
    <location>
        <begin position="273"/>
        <end position="291"/>
    </location>
</feature>
<keyword evidence="4 10" id="KW-0808">Transferase</keyword>
<proteinExistence type="predicted"/>
<evidence type="ECO:0000256" key="6">
    <source>
        <dbReference type="ARBA" id="ARBA00022989"/>
    </source>
</evidence>
<dbReference type="GO" id="GO:0009103">
    <property type="term" value="P:lipopolysaccharide biosynthetic process"/>
    <property type="evidence" value="ECO:0007669"/>
    <property type="project" value="UniProtKB-ARBA"/>
</dbReference>
<keyword evidence="6 8" id="KW-1133">Transmembrane helix</keyword>
<dbReference type="InterPro" id="IPR050297">
    <property type="entry name" value="LipidA_mod_glycosyltrf_83"/>
</dbReference>
<organism evidence="10 11">
    <name type="scientific">Jatrophihabitans endophyticus</name>
    <dbReference type="NCBI Taxonomy" id="1206085"/>
    <lineage>
        <taxon>Bacteria</taxon>
        <taxon>Bacillati</taxon>
        <taxon>Actinomycetota</taxon>
        <taxon>Actinomycetes</taxon>
        <taxon>Jatrophihabitantales</taxon>
        <taxon>Jatrophihabitantaceae</taxon>
        <taxon>Jatrophihabitans</taxon>
    </lineage>
</organism>
<sequence>MTGRVAGRRPPAWRLLGGVAALFLVVLLVAAAGYGYHRDELYFRLIGGHPAFGYVDQPPLVPLLDHAVDAVSGHSLVWLRVPAALAGALVVLVTGLLAAEFGAEPAAQGLAAACAGVAAIVVSAAHLATTTVFDLLAWAVLSWLVVRALRDDGPTWSFVGIAAGVSLQIKTLPVFLLFALAVGVLVAGPRRVFASRWLWAGAAIALALWAPNLVWQATHGWPQLRLSSSIAAGDSGSSEPRIAFVPFQLVLVSPLLVPVWVTGLVRLWRDPRLATWRALAVAYPLLAVVFLAVGGKPYYLCGLYPVLLAAGCEPTLRWARRARSRGALLVAAVALSAAVSAVLMLPVVPVGTLPSTPVVAVNYDAGETVGWPRLAATVAGVLDAQPGRPVVLAANYGEAGALARYRPRVPVYSGHNSLWDLGPPPADTTAAVVVGYRAATLRGWFASCRRAATVDDGVDLDNDEQDGPVFVCTGPRDGWTGLWPRLRRLG</sequence>
<feature type="transmembrane region" description="Helical" evidence="8">
    <location>
        <begin position="110"/>
        <end position="141"/>
    </location>
</feature>
<evidence type="ECO:0000259" key="9">
    <source>
        <dbReference type="Pfam" id="PF13231"/>
    </source>
</evidence>
<dbReference type="PANTHER" id="PTHR33908">
    <property type="entry name" value="MANNOSYLTRANSFERASE YKCB-RELATED"/>
    <property type="match status" value="1"/>
</dbReference>
<dbReference type="GO" id="GO:0016763">
    <property type="term" value="F:pentosyltransferase activity"/>
    <property type="evidence" value="ECO:0007669"/>
    <property type="project" value="TreeGrafter"/>
</dbReference>
<keyword evidence="11" id="KW-1185">Reference proteome</keyword>
<keyword evidence="3 10" id="KW-0328">Glycosyltransferase</keyword>
<evidence type="ECO:0000256" key="8">
    <source>
        <dbReference type="SAM" id="Phobius"/>
    </source>
</evidence>
<keyword evidence="5 8" id="KW-0812">Transmembrane</keyword>
<evidence type="ECO:0000313" key="10">
    <source>
        <dbReference type="EMBL" id="SHG67410.1"/>
    </source>
</evidence>
<evidence type="ECO:0000256" key="3">
    <source>
        <dbReference type="ARBA" id="ARBA00022676"/>
    </source>
</evidence>
<dbReference type="PANTHER" id="PTHR33908:SF11">
    <property type="entry name" value="MEMBRANE PROTEIN"/>
    <property type="match status" value="1"/>
</dbReference>